<organism evidence="1">
    <name type="scientific">Wolbachia endosymbiont of Aleurodicus dispersus</name>
    <dbReference type="NCBI Taxonomy" id="1288877"/>
    <lineage>
        <taxon>Bacteria</taxon>
        <taxon>Pseudomonadati</taxon>
        <taxon>Pseudomonadota</taxon>
        <taxon>Alphaproteobacteria</taxon>
        <taxon>Rickettsiales</taxon>
        <taxon>Anaplasmataceae</taxon>
        <taxon>Wolbachieae</taxon>
        <taxon>Wolbachia</taxon>
    </lineage>
</organism>
<protein>
    <submittedName>
        <fullName evidence="1">Uncharacterized protein</fullName>
    </submittedName>
</protein>
<dbReference type="EMBL" id="OUNE01000178">
    <property type="protein sequence ID" value="SPP33396.1"/>
    <property type="molecule type" value="Genomic_DNA"/>
</dbReference>
<accession>A0A3B0IZM5</accession>
<dbReference type="AlphaFoldDB" id="A0A3B0IZM5"/>
<gene>
    <name evidence="1" type="ORF">WBAD_1010</name>
</gene>
<reference evidence="1" key="1">
    <citation type="submission" date="2018-04" db="EMBL/GenBank/DDBJ databases">
        <authorList>
            <person name="Go L.Y."/>
            <person name="Mitchell J.A."/>
        </authorList>
    </citation>
    <scope>NUCLEOTIDE SEQUENCE</scope>
    <source>
        <strain evidence="1">WBAD</strain>
    </source>
</reference>
<name>A0A3B0IZM5_9RICK</name>
<proteinExistence type="predicted"/>
<sequence length="97" mass="11598">MLLRNSKDSITYGSATFEELNRHVEQIIYKLEEDQIIEDIMEEVIVAINELKSVEEIKKYLKREIDSLVKRTIVLSEFYNLEKIEKPRKENYIYPST</sequence>
<evidence type="ECO:0000313" key="1">
    <source>
        <dbReference type="EMBL" id="SPP33396.1"/>
    </source>
</evidence>